<reference evidence="10" key="2">
    <citation type="submission" date="2017-05" db="UniProtKB">
        <authorList>
            <consortium name="EnsemblMetazoa"/>
        </authorList>
    </citation>
    <scope>IDENTIFICATION</scope>
</reference>
<dbReference type="Gene3D" id="3.90.280.10">
    <property type="entry name" value="PEBP-like"/>
    <property type="match status" value="1"/>
</dbReference>
<keyword evidence="3" id="KW-0689">Ribosomal protein</keyword>
<sequence length="309" mass="35704">MPRLTKCLFLPRNASDFANSFLMRGTSKKERLKRKEVLNRNRSDPKLERASRRMKLRVPLPTVKEDWKEEHGLVHLQRTGHHFNIFSDVYKQMFHPLGFMGVAYETNQIRHGNIVHPEKTLNEPVVSLPSSSVERNGYWTLVMSNPDGHLTDSNFELLHWMIGNIPAGEGIQSGDTLTPYLPPIPPQGTGVHRIIFSLFQHKETLSFESLKRTGSWLDERSFSTHQLLSSHPTLSPFTFCFFQTIWDQSVQKTYHNTLGMAEPVYGVEKTDTPRQSKMKLVKETRSQYYRDLIATCQTQPPQALQQQQQ</sequence>
<evidence type="ECO:0000256" key="1">
    <source>
        <dbReference type="ARBA" id="ARBA00004173"/>
    </source>
</evidence>
<keyword evidence="2" id="KW-0809">Transit peptide</keyword>
<dbReference type="InterPro" id="IPR036610">
    <property type="entry name" value="PEBP-like_sf"/>
</dbReference>
<reference evidence="11" key="1">
    <citation type="journal article" date="2010" name="Nature">
        <title>The Amphimedon queenslandica genome and the evolution of animal complexity.</title>
        <authorList>
            <person name="Srivastava M."/>
            <person name="Simakov O."/>
            <person name="Chapman J."/>
            <person name="Fahey B."/>
            <person name="Gauthier M.E."/>
            <person name="Mitros T."/>
            <person name="Richards G.S."/>
            <person name="Conaco C."/>
            <person name="Dacre M."/>
            <person name="Hellsten U."/>
            <person name="Larroux C."/>
            <person name="Putnam N.H."/>
            <person name="Stanke M."/>
            <person name="Adamska M."/>
            <person name="Darling A."/>
            <person name="Degnan S.M."/>
            <person name="Oakley T.H."/>
            <person name="Plachetzki D.C."/>
            <person name="Zhai Y."/>
            <person name="Adamski M."/>
            <person name="Calcino A."/>
            <person name="Cummins S.F."/>
            <person name="Goodstein D.M."/>
            <person name="Harris C."/>
            <person name="Jackson D.J."/>
            <person name="Leys S.P."/>
            <person name="Shu S."/>
            <person name="Woodcroft B.J."/>
            <person name="Vervoort M."/>
            <person name="Kosik K.S."/>
            <person name="Manning G."/>
            <person name="Degnan B.M."/>
            <person name="Rokhsar D.S."/>
        </authorList>
    </citation>
    <scope>NUCLEOTIDE SEQUENCE [LARGE SCALE GENOMIC DNA]</scope>
</reference>
<keyword evidence="11" id="KW-1185">Reference proteome</keyword>
<name>A0A1X7VW28_AMPQE</name>
<proteinExistence type="inferred from homology"/>
<dbReference type="AlphaFoldDB" id="A0A1X7VW28"/>
<dbReference type="Pfam" id="PF01161">
    <property type="entry name" value="PBP"/>
    <property type="match status" value="1"/>
</dbReference>
<keyword evidence="6" id="KW-0687">Ribonucleoprotein</keyword>
<evidence type="ECO:0000256" key="6">
    <source>
        <dbReference type="ARBA" id="ARBA00023274"/>
    </source>
</evidence>
<evidence type="ECO:0000313" key="11">
    <source>
        <dbReference type="Proteomes" id="UP000007879"/>
    </source>
</evidence>
<dbReference type="STRING" id="400682.A0A1X7VW28"/>
<dbReference type="Proteomes" id="UP000007879">
    <property type="component" value="Unassembled WGS sequence"/>
</dbReference>
<dbReference type="EnsemblMetazoa" id="Aqu2.1.44071_001">
    <property type="protein sequence ID" value="Aqu2.1.44071_001"/>
    <property type="gene ID" value="Aqu2.1.44071"/>
</dbReference>
<dbReference type="OrthoDB" id="2153661at2759"/>
<evidence type="ECO:0000256" key="2">
    <source>
        <dbReference type="ARBA" id="ARBA00022946"/>
    </source>
</evidence>
<dbReference type="CDD" id="cd00866">
    <property type="entry name" value="PEBP_euk"/>
    <property type="match status" value="1"/>
</dbReference>
<accession>A0A1X7VW28</accession>
<dbReference type="InParanoid" id="A0A1X7VW28"/>
<dbReference type="InterPro" id="IPR035810">
    <property type="entry name" value="PEBP_euk"/>
</dbReference>
<dbReference type="PANTHER" id="PTHR11362:SF133">
    <property type="entry name" value="LARGE RIBOSOMAL SUBUNIT PROTEIN ML38"/>
    <property type="match status" value="1"/>
</dbReference>
<comment type="similarity">
    <text evidence="7">Belongs to the phosphatidylethanolamine-binding protein family. Mitochondrion-specific ribosomal protein mL38 subfamily.</text>
</comment>
<evidence type="ECO:0000313" key="10">
    <source>
        <dbReference type="EnsemblMetazoa" id="Aqu2.1.44071_001"/>
    </source>
</evidence>
<organism evidence="10">
    <name type="scientific">Amphimedon queenslandica</name>
    <name type="common">Sponge</name>
    <dbReference type="NCBI Taxonomy" id="400682"/>
    <lineage>
        <taxon>Eukaryota</taxon>
        <taxon>Metazoa</taxon>
        <taxon>Porifera</taxon>
        <taxon>Demospongiae</taxon>
        <taxon>Heteroscleromorpha</taxon>
        <taxon>Haplosclerida</taxon>
        <taxon>Niphatidae</taxon>
        <taxon>Amphimedon</taxon>
    </lineage>
</organism>
<dbReference type="PANTHER" id="PTHR11362">
    <property type="entry name" value="PHOSPHATIDYLETHANOLAMINE-BINDING PROTEIN"/>
    <property type="match status" value="1"/>
</dbReference>
<dbReference type="GO" id="GO:0005762">
    <property type="term" value="C:mitochondrial large ribosomal subunit"/>
    <property type="evidence" value="ECO:0007669"/>
    <property type="project" value="TreeGrafter"/>
</dbReference>
<evidence type="ECO:0000256" key="5">
    <source>
        <dbReference type="ARBA" id="ARBA00023128"/>
    </source>
</evidence>
<evidence type="ECO:0000256" key="4">
    <source>
        <dbReference type="ARBA" id="ARBA00023054"/>
    </source>
</evidence>
<keyword evidence="4" id="KW-0175">Coiled coil</keyword>
<dbReference type="InterPro" id="IPR008914">
    <property type="entry name" value="PEBP"/>
</dbReference>
<evidence type="ECO:0000256" key="7">
    <source>
        <dbReference type="ARBA" id="ARBA00038016"/>
    </source>
</evidence>
<keyword evidence="5" id="KW-0496">Mitochondrion</keyword>
<evidence type="ECO:0000256" key="3">
    <source>
        <dbReference type="ARBA" id="ARBA00022980"/>
    </source>
</evidence>
<protein>
    <recommendedName>
        <fullName evidence="8">Large ribosomal subunit protein mL38</fullName>
    </recommendedName>
    <alternativeName>
        <fullName evidence="9">39S ribosomal protein L38, mitochondrial</fullName>
    </alternativeName>
</protein>
<dbReference type="KEGG" id="aqu:105316828"/>
<gene>
    <name evidence="10" type="primary">105316828</name>
</gene>
<dbReference type="SUPFAM" id="SSF49777">
    <property type="entry name" value="PEBP-like"/>
    <property type="match status" value="1"/>
</dbReference>
<comment type="subcellular location">
    <subcellularLocation>
        <location evidence="1">Mitochondrion</location>
    </subcellularLocation>
</comment>
<evidence type="ECO:0000256" key="9">
    <source>
        <dbReference type="ARBA" id="ARBA00041206"/>
    </source>
</evidence>
<dbReference type="EnsemblMetazoa" id="XM_011412051.2">
    <property type="protein sequence ID" value="XP_011410353.2"/>
    <property type="gene ID" value="LOC105316828"/>
</dbReference>
<evidence type="ECO:0000256" key="8">
    <source>
        <dbReference type="ARBA" id="ARBA00039444"/>
    </source>
</evidence>